<comment type="caution">
    <text evidence="2">The sequence shown here is derived from an EMBL/GenBank/DDBJ whole genome shotgun (WGS) entry which is preliminary data.</text>
</comment>
<protein>
    <submittedName>
        <fullName evidence="2">Uncharacterized protein</fullName>
    </submittedName>
</protein>
<reference evidence="2 3" key="1">
    <citation type="submission" date="2019-03" db="EMBL/GenBank/DDBJ databases">
        <title>The genome sequence of a newly discovered highly antifungal drug resistant Aspergillus species, Aspergillus tanneri NIH 1004.</title>
        <authorList>
            <person name="Mounaud S."/>
            <person name="Singh I."/>
            <person name="Joardar V."/>
            <person name="Pakala S."/>
            <person name="Pakala S."/>
            <person name="Venepally P."/>
            <person name="Hoover J."/>
            <person name="Nierman W."/>
            <person name="Chung J."/>
            <person name="Losada L."/>
        </authorList>
    </citation>
    <scope>NUCLEOTIDE SEQUENCE [LARGE SCALE GENOMIC DNA]</scope>
    <source>
        <strain evidence="2 3">NIH1004</strain>
    </source>
</reference>
<feature type="region of interest" description="Disordered" evidence="1">
    <location>
        <begin position="80"/>
        <end position="101"/>
    </location>
</feature>
<name>A0A4S3IZW0_9EURO</name>
<keyword evidence="3" id="KW-1185">Reference proteome</keyword>
<sequence>MLGGRRFSSIIHSTTPIKDLLGLLSHIAEQYPETVKFYRMLDKPVKALLNGSPPSDVNNTWIYDKIEDYLRELNVLVTKGRSEASTQDGKRGLSSRKRKRV</sequence>
<accession>A0A4S3IZW0</accession>
<evidence type="ECO:0000313" key="2">
    <source>
        <dbReference type="EMBL" id="THC87772.1"/>
    </source>
</evidence>
<gene>
    <name evidence="2" type="ORF">EYZ11_012785</name>
</gene>
<evidence type="ECO:0000313" key="3">
    <source>
        <dbReference type="Proteomes" id="UP000308092"/>
    </source>
</evidence>
<evidence type="ECO:0000256" key="1">
    <source>
        <dbReference type="SAM" id="MobiDB-lite"/>
    </source>
</evidence>
<dbReference type="VEuPathDB" id="FungiDB:EYZ11_012785"/>
<proteinExistence type="predicted"/>
<organism evidence="2 3">
    <name type="scientific">Aspergillus tanneri</name>
    <dbReference type="NCBI Taxonomy" id="1220188"/>
    <lineage>
        <taxon>Eukaryota</taxon>
        <taxon>Fungi</taxon>
        <taxon>Dikarya</taxon>
        <taxon>Ascomycota</taxon>
        <taxon>Pezizomycotina</taxon>
        <taxon>Eurotiomycetes</taxon>
        <taxon>Eurotiomycetidae</taxon>
        <taxon>Eurotiales</taxon>
        <taxon>Aspergillaceae</taxon>
        <taxon>Aspergillus</taxon>
        <taxon>Aspergillus subgen. Circumdati</taxon>
    </lineage>
</organism>
<dbReference type="Proteomes" id="UP000308092">
    <property type="component" value="Unassembled WGS sequence"/>
</dbReference>
<dbReference type="AlphaFoldDB" id="A0A4S3IZW0"/>
<dbReference type="EMBL" id="SOSA01001050">
    <property type="protein sequence ID" value="THC87772.1"/>
    <property type="molecule type" value="Genomic_DNA"/>
</dbReference>